<evidence type="ECO:0000313" key="3">
    <source>
        <dbReference type="EMBL" id="ORT85691.1"/>
    </source>
</evidence>
<evidence type="ECO:0000259" key="1">
    <source>
        <dbReference type="Pfam" id="PF00535"/>
    </source>
</evidence>
<dbReference type="Proteomes" id="UP000494135">
    <property type="component" value="Unassembled WGS sequence"/>
</dbReference>
<accession>A0A1X1PHA8</accession>
<dbReference type="InterPro" id="IPR001173">
    <property type="entry name" value="Glyco_trans_2-like"/>
</dbReference>
<organism evidence="3 4">
    <name type="scientific">Burkholderia puraquae</name>
    <dbReference type="NCBI Taxonomy" id="1904757"/>
    <lineage>
        <taxon>Bacteria</taxon>
        <taxon>Pseudomonadati</taxon>
        <taxon>Pseudomonadota</taxon>
        <taxon>Betaproteobacteria</taxon>
        <taxon>Burkholderiales</taxon>
        <taxon>Burkholderiaceae</taxon>
        <taxon>Burkholderia</taxon>
        <taxon>Burkholderia cepacia complex</taxon>
    </lineage>
</organism>
<dbReference type="EMBL" id="CADIKG010000017">
    <property type="protein sequence ID" value="CAB3765865.1"/>
    <property type="molecule type" value="Genomic_DNA"/>
</dbReference>
<gene>
    <name evidence="3" type="ORF">B7G54_14075</name>
    <name evidence="2" type="ORF">LMG29660_05381</name>
</gene>
<dbReference type="SUPFAM" id="SSF53448">
    <property type="entry name" value="Nucleotide-diphospho-sugar transferases"/>
    <property type="match status" value="2"/>
</dbReference>
<reference evidence="2 5" key="2">
    <citation type="submission" date="2020-04" db="EMBL/GenBank/DDBJ databases">
        <authorList>
            <person name="De Canck E."/>
        </authorList>
    </citation>
    <scope>NUCLEOTIDE SEQUENCE [LARGE SCALE GENOMIC DNA]</scope>
    <source>
        <strain evidence="2 5">LMG 29660</strain>
    </source>
</reference>
<dbReference type="AlphaFoldDB" id="A0A1X1PHA8"/>
<dbReference type="RefSeq" id="WP_085039624.1">
    <property type="nucleotide sequence ID" value="NZ_CADIKG010000017.1"/>
</dbReference>
<dbReference type="OrthoDB" id="9816564at2"/>
<dbReference type="CDD" id="cd04184">
    <property type="entry name" value="GT2_RfbC_Mx_like"/>
    <property type="match status" value="1"/>
</dbReference>
<feature type="domain" description="Glycosyltransferase 2-like" evidence="1">
    <location>
        <begin position="216"/>
        <end position="376"/>
    </location>
</feature>
<name>A0A1X1PHA8_9BURK</name>
<proteinExistence type="predicted"/>
<dbReference type="EMBL" id="NBYX01000006">
    <property type="protein sequence ID" value="ORT85691.1"/>
    <property type="molecule type" value="Genomic_DNA"/>
</dbReference>
<evidence type="ECO:0000313" key="5">
    <source>
        <dbReference type="Proteomes" id="UP000494135"/>
    </source>
</evidence>
<dbReference type="PANTHER" id="PTHR43179:SF7">
    <property type="entry name" value="RHAMNOSYLTRANSFERASE WBBL"/>
    <property type="match status" value="1"/>
</dbReference>
<sequence length="765" mass="86469">MTHMIEPTLKPAHDLTPDGPWWVATESDPYFLLDFGSARISAGWNLVTLEVEVESGVIAPTFYFDAGTGFSPELAQALPASSLSAPGAMIVFPANVRAIRLDPMSCPGRFRIKRFSIQPMSRLSLAWRRMKPVIRVLRDKPALVFPYAMQAMRLIKARGVVGALRHALRDRTIDTLAGQSGNEYGDWVARYDTLSQDDESGIAAHIQRLAYRPLISVLVPLYDTPEPFLIRCIESVREQLYDHWELCLVDDASPQPHVQRICERYAAQDSRIRYLRRETNGHIAEATNSALSLATGEFSALLDHDDELAAHALYMVAVELNKQPDLDMLYSDEDKIDEQGKRYEPWFKSDWNYDLMLSQNAVVHLAVYRTSILREIGGFRSAFNGSQDYDVTLRFSEQTTPERIRHIPFILYHWRAISGSVALATTEKLYPYEAAERAIREHLERTGRSATVKRQPHLGYYQVTWPVPAPEPKVAIIIPTKDKVELLRVAVDSILEKTTYENYEIVIVNNRSVEASTMEYFAQARQSPKVRLLDYDKPYSFAALNNWAVTRTDAPLLAFVNNDIEVIEPNWLREMVGHALRPEVGSVGAKLLYPNGTIQHSGVVVGIGGLAGHPHVGEPGETFGYFGRAACTQRYSAVTAACVVMRREVFLEVSGFDEVNFAVAFNDVDLGMRLGQAGYANVWTPRALLFHHESASLGLPTNEDRRRQFLEECDNFRRIWADVIRNDPFYNPNLTISGGDFRPNFPPRVRKPWVDENDRHESVAA</sequence>
<protein>
    <recommendedName>
        <fullName evidence="1">Glycosyltransferase 2-like domain-containing protein</fullName>
    </recommendedName>
</protein>
<keyword evidence="4" id="KW-1185">Reference proteome</keyword>
<dbReference type="Proteomes" id="UP000193146">
    <property type="component" value="Unassembled WGS sequence"/>
</dbReference>
<dbReference type="Pfam" id="PF00535">
    <property type="entry name" value="Glycos_transf_2"/>
    <property type="match status" value="2"/>
</dbReference>
<evidence type="ECO:0000313" key="2">
    <source>
        <dbReference type="EMBL" id="CAB3765865.1"/>
    </source>
</evidence>
<dbReference type="GO" id="GO:0016757">
    <property type="term" value="F:glycosyltransferase activity"/>
    <property type="evidence" value="ECO:0007669"/>
    <property type="project" value="UniProtKB-KW"/>
</dbReference>
<dbReference type="CDD" id="cd04186">
    <property type="entry name" value="GT_2_like_c"/>
    <property type="match status" value="1"/>
</dbReference>
<dbReference type="InterPro" id="IPR029044">
    <property type="entry name" value="Nucleotide-diphossugar_trans"/>
</dbReference>
<dbReference type="PANTHER" id="PTHR43179">
    <property type="entry name" value="RHAMNOSYLTRANSFERASE WBBL"/>
    <property type="match status" value="1"/>
</dbReference>
<feature type="domain" description="Glycosyltransferase 2-like" evidence="1">
    <location>
        <begin position="476"/>
        <end position="649"/>
    </location>
</feature>
<evidence type="ECO:0000313" key="4">
    <source>
        <dbReference type="Proteomes" id="UP000193146"/>
    </source>
</evidence>
<reference evidence="3 4" key="1">
    <citation type="submission" date="2017-04" db="EMBL/GenBank/DDBJ databases">
        <title>Burkholderia puraquae sp. nov., a novel Burkholderia cepacia complex species from hospital setting samples.</title>
        <authorList>
            <person name="Martina P."/>
            <person name="Leguizamon M."/>
            <person name="Prieto C."/>
            <person name="Sousa S."/>
            <person name="Montanaro P."/>
            <person name="Draghi W."/>
            <person name="Staembler M."/>
            <person name="Bettiol M."/>
            <person name="Figoli C."/>
            <person name="Palau J."/>
            <person name="Alvarez F."/>
            <person name="Benetti S."/>
            <person name="Anchat E."/>
            <person name="Vescina C."/>
            <person name="Ferreras J."/>
            <person name="Lasch P."/>
            <person name="Lagares A."/>
            <person name="Zorreguieta A."/>
            <person name="Yantorno O."/>
            <person name="Bosch A."/>
        </authorList>
    </citation>
    <scope>NUCLEOTIDE SEQUENCE [LARGE SCALE GENOMIC DNA]</scope>
    <source>
        <strain evidence="3 4">CAMPA 1040</strain>
    </source>
</reference>
<dbReference type="Gene3D" id="3.90.550.10">
    <property type="entry name" value="Spore Coat Polysaccharide Biosynthesis Protein SpsA, Chain A"/>
    <property type="match status" value="2"/>
</dbReference>